<sequence length="150" mass="15385">MKRIIITAAVGLMCLGGTASAQGEGPEGIVHGRQAAMMLSGVAMGAMKSAMDAGQAPATQRFNSRALARWAHAVPGMFPAGSGPDSGVETHAKAEVWSDRAGFEAKSAEYAAAADRLAELAAGDDTAAFTAQWTAVRASCQSCHDVYKAN</sequence>
<protein>
    <submittedName>
        <fullName evidence="9">Cytochrome c556</fullName>
    </submittedName>
</protein>
<feature type="binding site" description="covalent" evidence="7">
    <location>
        <position position="143"/>
    </location>
    <ligand>
        <name>heme c</name>
        <dbReference type="ChEBI" id="CHEBI:61717"/>
    </ligand>
</feature>
<dbReference type="EMBL" id="JAATJM010000001">
    <property type="protein sequence ID" value="NJC40966.1"/>
    <property type="molecule type" value="Genomic_DNA"/>
</dbReference>
<dbReference type="PROSITE" id="PS51009">
    <property type="entry name" value="CYTCII"/>
    <property type="match status" value="1"/>
</dbReference>
<keyword evidence="2 7" id="KW-0349">Heme</keyword>
<dbReference type="InterPro" id="IPR002321">
    <property type="entry name" value="Cyt_c_II"/>
</dbReference>
<dbReference type="GO" id="GO:0020037">
    <property type="term" value="F:heme binding"/>
    <property type="evidence" value="ECO:0007669"/>
    <property type="project" value="InterPro"/>
</dbReference>
<dbReference type="AlphaFoldDB" id="A0A7X5YKM0"/>
<evidence type="ECO:0000256" key="5">
    <source>
        <dbReference type="ARBA" id="ARBA00023004"/>
    </source>
</evidence>
<name>A0A7X5YKM0_9CAUL</name>
<dbReference type="GO" id="GO:0005506">
    <property type="term" value="F:iron ion binding"/>
    <property type="evidence" value="ECO:0007669"/>
    <property type="project" value="InterPro"/>
</dbReference>
<evidence type="ECO:0000256" key="8">
    <source>
        <dbReference type="SAM" id="SignalP"/>
    </source>
</evidence>
<dbReference type="Proteomes" id="UP000587415">
    <property type="component" value="Unassembled WGS sequence"/>
</dbReference>
<dbReference type="GO" id="GO:0009055">
    <property type="term" value="F:electron transfer activity"/>
    <property type="evidence" value="ECO:0007669"/>
    <property type="project" value="InterPro"/>
</dbReference>
<keyword evidence="8" id="KW-0732">Signal</keyword>
<comment type="caution">
    <text evidence="9">The sequence shown here is derived from an EMBL/GenBank/DDBJ whole genome shotgun (WGS) entry which is preliminary data.</text>
</comment>
<dbReference type="InterPro" id="IPR010980">
    <property type="entry name" value="Cyt_c/b562"/>
</dbReference>
<comment type="PTM">
    <text evidence="7">Binds 1 heme group per subunit.</text>
</comment>
<keyword evidence="10" id="KW-1185">Reference proteome</keyword>
<reference evidence="9 10" key="1">
    <citation type="submission" date="2020-03" db="EMBL/GenBank/DDBJ databases">
        <title>Genomic Encyclopedia of Type Strains, Phase IV (KMG-IV): sequencing the most valuable type-strain genomes for metagenomic binning, comparative biology and taxonomic classification.</title>
        <authorList>
            <person name="Goeker M."/>
        </authorList>
    </citation>
    <scope>NUCLEOTIDE SEQUENCE [LARGE SCALE GENOMIC DNA]</scope>
    <source>
        <strain evidence="9 10">DSM 4736</strain>
    </source>
</reference>
<keyword evidence="1" id="KW-0813">Transport</keyword>
<feature type="binding site" description="axial binding residue" evidence="6">
    <location>
        <position position="144"/>
    </location>
    <ligand>
        <name>heme c</name>
        <dbReference type="ChEBI" id="CHEBI:61717"/>
    </ligand>
    <ligandPart>
        <name>Fe</name>
        <dbReference type="ChEBI" id="CHEBI:18248"/>
    </ligandPart>
</feature>
<feature type="signal peptide" evidence="8">
    <location>
        <begin position="1"/>
        <end position="21"/>
    </location>
</feature>
<feature type="binding site" description="covalent" evidence="7">
    <location>
        <position position="140"/>
    </location>
    <ligand>
        <name>heme c</name>
        <dbReference type="ChEBI" id="CHEBI:61717"/>
    </ligand>
</feature>
<accession>A0A7X5YKM0</accession>
<gene>
    <name evidence="9" type="ORF">GGQ87_001224</name>
</gene>
<dbReference type="SUPFAM" id="SSF47175">
    <property type="entry name" value="Cytochromes"/>
    <property type="match status" value="1"/>
</dbReference>
<dbReference type="InterPro" id="IPR012127">
    <property type="entry name" value="Cyt_c_prime"/>
</dbReference>
<evidence type="ECO:0000256" key="1">
    <source>
        <dbReference type="ARBA" id="ARBA00022448"/>
    </source>
</evidence>
<keyword evidence="3 6" id="KW-0479">Metal-binding</keyword>
<evidence type="ECO:0000313" key="10">
    <source>
        <dbReference type="Proteomes" id="UP000587415"/>
    </source>
</evidence>
<proteinExistence type="predicted"/>
<dbReference type="Gene3D" id="1.20.120.10">
    <property type="entry name" value="Cytochrome c/b562"/>
    <property type="match status" value="1"/>
</dbReference>
<dbReference type="PIRSF" id="PIRSF000027">
    <property type="entry name" value="Cytc_c_prime"/>
    <property type="match status" value="1"/>
</dbReference>
<dbReference type="Pfam" id="PF01322">
    <property type="entry name" value="Cytochrom_C_2"/>
    <property type="match status" value="1"/>
</dbReference>
<evidence type="ECO:0000256" key="7">
    <source>
        <dbReference type="PIRSR" id="PIRSR000027-2"/>
    </source>
</evidence>
<keyword evidence="4" id="KW-0249">Electron transport</keyword>
<evidence type="ECO:0000256" key="4">
    <source>
        <dbReference type="ARBA" id="ARBA00022982"/>
    </source>
</evidence>
<evidence type="ECO:0000256" key="3">
    <source>
        <dbReference type="ARBA" id="ARBA00022723"/>
    </source>
</evidence>
<dbReference type="RefSeq" id="WP_168045801.1">
    <property type="nucleotide sequence ID" value="NZ_JAATJM010000001.1"/>
</dbReference>
<organism evidence="9 10">
    <name type="scientific">Brevundimonas alba</name>
    <dbReference type="NCBI Taxonomy" id="74314"/>
    <lineage>
        <taxon>Bacteria</taxon>
        <taxon>Pseudomonadati</taxon>
        <taxon>Pseudomonadota</taxon>
        <taxon>Alphaproteobacteria</taxon>
        <taxon>Caulobacterales</taxon>
        <taxon>Caulobacteraceae</taxon>
        <taxon>Brevundimonas</taxon>
    </lineage>
</organism>
<dbReference type="GO" id="GO:0042597">
    <property type="term" value="C:periplasmic space"/>
    <property type="evidence" value="ECO:0007669"/>
    <property type="project" value="InterPro"/>
</dbReference>
<evidence type="ECO:0000313" key="9">
    <source>
        <dbReference type="EMBL" id="NJC40966.1"/>
    </source>
</evidence>
<keyword evidence="5 6" id="KW-0408">Iron</keyword>
<evidence type="ECO:0000256" key="6">
    <source>
        <dbReference type="PIRSR" id="PIRSR000027-1"/>
    </source>
</evidence>
<dbReference type="GO" id="GO:0022900">
    <property type="term" value="P:electron transport chain"/>
    <property type="evidence" value="ECO:0007669"/>
    <property type="project" value="InterPro"/>
</dbReference>
<feature type="chain" id="PRO_5031335572" evidence="8">
    <location>
        <begin position="22"/>
        <end position="150"/>
    </location>
</feature>
<evidence type="ECO:0000256" key="2">
    <source>
        <dbReference type="ARBA" id="ARBA00022617"/>
    </source>
</evidence>